<dbReference type="EMBL" id="UZAU01000714">
    <property type="status" value="NOT_ANNOTATED_CDS"/>
    <property type="molecule type" value="Genomic_DNA"/>
</dbReference>
<proteinExistence type="predicted"/>
<dbReference type="Gramene" id="evm.model.08.1567">
    <property type="protein sequence ID" value="cds.evm.model.08.1567"/>
    <property type="gene ID" value="evm.TU.08.1567"/>
</dbReference>
<reference evidence="1" key="1">
    <citation type="submission" date="2018-11" db="EMBL/GenBank/DDBJ databases">
        <authorList>
            <person name="Grassa J C."/>
        </authorList>
    </citation>
    <scope>NUCLEOTIDE SEQUENCE [LARGE SCALE GENOMIC DNA]</scope>
</reference>
<protein>
    <submittedName>
        <fullName evidence="1">Uncharacterized protein</fullName>
    </submittedName>
</protein>
<dbReference type="Proteomes" id="UP000596661">
    <property type="component" value="Chromosome 8"/>
</dbReference>
<dbReference type="EnsemblPlants" id="evm.model.08.1567">
    <property type="protein sequence ID" value="cds.evm.model.08.1567"/>
    <property type="gene ID" value="evm.TU.08.1567"/>
</dbReference>
<evidence type="ECO:0000313" key="1">
    <source>
        <dbReference type="EnsemblPlants" id="cds.evm.model.08.1567"/>
    </source>
</evidence>
<accession>A0A803Q936</accession>
<name>A0A803Q936_CANSA</name>
<sequence length="70" mass="7477">MIRGVEEVEELFAEEIDAESELAEFMDGVLDCEDEFEEDGGKIICGGDIGGVVGVGEKFETTGVETTSDV</sequence>
<dbReference type="AlphaFoldDB" id="A0A803Q936"/>
<organism evidence="1 2">
    <name type="scientific">Cannabis sativa</name>
    <name type="common">Hemp</name>
    <name type="synonym">Marijuana</name>
    <dbReference type="NCBI Taxonomy" id="3483"/>
    <lineage>
        <taxon>Eukaryota</taxon>
        <taxon>Viridiplantae</taxon>
        <taxon>Streptophyta</taxon>
        <taxon>Embryophyta</taxon>
        <taxon>Tracheophyta</taxon>
        <taxon>Spermatophyta</taxon>
        <taxon>Magnoliopsida</taxon>
        <taxon>eudicotyledons</taxon>
        <taxon>Gunneridae</taxon>
        <taxon>Pentapetalae</taxon>
        <taxon>rosids</taxon>
        <taxon>fabids</taxon>
        <taxon>Rosales</taxon>
        <taxon>Cannabaceae</taxon>
        <taxon>Cannabis</taxon>
    </lineage>
</organism>
<reference evidence="1" key="2">
    <citation type="submission" date="2021-03" db="UniProtKB">
        <authorList>
            <consortium name="EnsemblPlants"/>
        </authorList>
    </citation>
    <scope>IDENTIFICATION</scope>
</reference>
<keyword evidence="2" id="KW-1185">Reference proteome</keyword>
<evidence type="ECO:0000313" key="2">
    <source>
        <dbReference type="Proteomes" id="UP000596661"/>
    </source>
</evidence>